<dbReference type="Proteomes" id="UP000315349">
    <property type="component" value="Chromosome"/>
</dbReference>
<feature type="compositionally biased region" description="Polar residues" evidence="6">
    <location>
        <begin position="497"/>
        <end position="506"/>
    </location>
</feature>
<keyword evidence="4 5" id="KW-0720">Serine protease</keyword>
<dbReference type="GO" id="GO:0007165">
    <property type="term" value="P:signal transduction"/>
    <property type="evidence" value="ECO:0007669"/>
    <property type="project" value="TreeGrafter"/>
</dbReference>
<dbReference type="Pfam" id="PF22694">
    <property type="entry name" value="CtpB_N-like"/>
    <property type="match status" value="1"/>
</dbReference>
<dbReference type="PANTHER" id="PTHR32060:SF30">
    <property type="entry name" value="CARBOXY-TERMINAL PROCESSING PROTEASE CTPA"/>
    <property type="match status" value="1"/>
</dbReference>
<evidence type="ECO:0000256" key="5">
    <source>
        <dbReference type="RuleBase" id="RU004404"/>
    </source>
</evidence>
<keyword evidence="9" id="KW-1185">Reference proteome</keyword>
<proteinExistence type="inferred from homology"/>
<keyword evidence="2 5" id="KW-0645">Protease</keyword>
<dbReference type="GO" id="GO:0004252">
    <property type="term" value="F:serine-type endopeptidase activity"/>
    <property type="evidence" value="ECO:0007669"/>
    <property type="project" value="UniProtKB-EC"/>
</dbReference>
<evidence type="ECO:0000256" key="1">
    <source>
        <dbReference type="ARBA" id="ARBA00009179"/>
    </source>
</evidence>
<protein>
    <submittedName>
        <fullName evidence="8">Carboxy-terminal processing protease CtpB</fullName>
        <ecNumber evidence="8">3.4.21.102</ecNumber>
    </submittedName>
</protein>
<dbReference type="GO" id="GO:0030288">
    <property type="term" value="C:outer membrane-bounded periplasmic space"/>
    <property type="evidence" value="ECO:0007669"/>
    <property type="project" value="TreeGrafter"/>
</dbReference>
<organism evidence="8 9">
    <name type="scientific">Planctopirus ephydatiae</name>
    <dbReference type="NCBI Taxonomy" id="2528019"/>
    <lineage>
        <taxon>Bacteria</taxon>
        <taxon>Pseudomonadati</taxon>
        <taxon>Planctomycetota</taxon>
        <taxon>Planctomycetia</taxon>
        <taxon>Planctomycetales</taxon>
        <taxon>Planctomycetaceae</taxon>
        <taxon>Planctopirus</taxon>
    </lineage>
</organism>
<feature type="domain" description="PDZ" evidence="7">
    <location>
        <begin position="121"/>
        <end position="201"/>
    </location>
</feature>
<accession>A0A518GRY0</accession>
<feature type="compositionally biased region" description="Basic and acidic residues" evidence="6">
    <location>
        <begin position="474"/>
        <end position="485"/>
    </location>
</feature>
<dbReference type="Pfam" id="PF03572">
    <property type="entry name" value="Peptidase_S41"/>
    <property type="match status" value="1"/>
</dbReference>
<dbReference type="InterPro" id="IPR005151">
    <property type="entry name" value="Tail-specific_protease"/>
</dbReference>
<dbReference type="SMART" id="SM00245">
    <property type="entry name" value="TSPc"/>
    <property type="match status" value="1"/>
</dbReference>
<dbReference type="SMART" id="SM00228">
    <property type="entry name" value="PDZ"/>
    <property type="match status" value="1"/>
</dbReference>
<feature type="region of interest" description="Disordered" evidence="6">
    <location>
        <begin position="467"/>
        <end position="506"/>
    </location>
</feature>
<dbReference type="InterPro" id="IPR004447">
    <property type="entry name" value="Peptidase_S41A"/>
</dbReference>
<dbReference type="SUPFAM" id="SSF52096">
    <property type="entry name" value="ClpP/crotonase"/>
    <property type="match status" value="1"/>
</dbReference>
<dbReference type="CDD" id="cd06782">
    <property type="entry name" value="cpPDZ_CPP-like"/>
    <property type="match status" value="1"/>
</dbReference>
<dbReference type="NCBIfam" id="TIGR00225">
    <property type="entry name" value="prc"/>
    <property type="match status" value="1"/>
</dbReference>
<evidence type="ECO:0000313" key="8">
    <source>
        <dbReference type="EMBL" id="QDV31346.1"/>
    </source>
</evidence>
<dbReference type="InterPro" id="IPR029045">
    <property type="entry name" value="ClpP/crotonase-like_dom_sf"/>
</dbReference>
<dbReference type="EMBL" id="CP036299">
    <property type="protein sequence ID" value="QDV31346.1"/>
    <property type="molecule type" value="Genomic_DNA"/>
</dbReference>
<reference evidence="8 9" key="1">
    <citation type="submission" date="2019-02" db="EMBL/GenBank/DDBJ databases">
        <title>Deep-cultivation of Planctomycetes and their phenomic and genomic characterization uncovers novel biology.</title>
        <authorList>
            <person name="Wiegand S."/>
            <person name="Jogler M."/>
            <person name="Boedeker C."/>
            <person name="Pinto D."/>
            <person name="Vollmers J."/>
            <person name="Rivas-Marin E."/>
            <person name="Kohn T."/>
            <person name="Peeters S.H."/>
            <person name="Heuer A."/>
            <person name="Rast P."/>
            <person name="Oberbeckmann S."/>
            <person name="Bunk B."/>
            <person name="Jeske O."/>
            <person name="Meyerdierks A."/>
            <person name="Storesund J.E."/>
            <person name="Kallscheuer N."/>
            <person name="Luecker S."/>
            <person name="Lage O.M."/>
            <person name="Pohl T."/>
            <person name="Merkel B.J."/>
            <person name="Hornburger P."/>
            <person name="Mueller R.-W."/>
            <person name="Bruemmer F."/>
            <person name="Labrenz M."/>
            <person name="Spormann A.M."/>
            <person name="Op den Camp H."/>
            <person name="Overmann J."/>
            <person name="Amann R."/>
            <person name="Jetten M.S.M."/>
            <person name="Mascher T."/>
            <person name="Medema M.H."/>
            <person name="Devos D.P."/>
            <person name="Kaster A.-K."/>
            <person name="Ovreas L."/>
            <person name="Rohde M."/>
            <person name="Galperin M.Y."/>
            <person name="Jogler C."/>
        </authorList>
    </citation>
    <scope>NUCLEOTIDE SEQUENCE [LARGE SCALE GENOMIC DNA]</scope>
    <source>
        <strain evidence="8 9">Spb1</strain>
    </source>
</reference>
<dbReference type="PANTHER" id="PTHR32060">
    <property type="entry name" value="TAIL-SPECIFIC PROTEASE"/>
    <property type="match status" value="1"/>
</dbReference>
<evidence type="ECO:0000256" key="6">
    <source>
        <dbReference type="SAM" id="MobiDB-lite"/>
    </source>
</evidence>
<dbReference type="Gene3D" id="2.30.42.10">
    <property type="match status" value="1"/>
</dbReference>
<dbReference type="InterPro" id="IPR001478">
    <property type="entry name" value="PDZ"/>
</dbReference>
<dbReference type="KEGG" id="peh:Spb1_32900"/>
<evidence type="ECO:0000256" key="3">
    <source>
        <dbReference type="ARBA" id="ARBA00022801"/>
    </source>
</evidence>
<comment type="similarity">
    <text evidence="1 5">Belongs to the peptidase S41A family.</text>
</comment>
<dbReference type="InterPro" id="IPR041489">
    <property type="entry name" value="PDZ_6"/>
</dbReference>
<evidence type="ECO:0000259" key="7">
    <source>
        <dbReference type="PROSITE" id="PS50106"/>
    </source>
</evidence>
<dbReference type="AlphaFoldDB" id="A0A518GRY0"/>
<sequence length="506" mass="55697">MFSARMQFLPPNAGSLSNTGCARWWLPGCWSREVWLALFCGAVLMAMAPRSLVVADEEKATPPDAREKEYYELMKLFVDSFEQVERNYVKPVDRKQLLESALRGMLADLDPYSSYIDSSGLAEFTQQVEQEFGGIGIQVSLDPKTRQLVVMTPLPGTPAYKAGIRAGDRILSIAGKPTAEFADGKELESAIVLMKGKPGEIVKLSVLHETESTPVELDVERAIIRTPSVLGDKYNEDGSWSFYLDGLDKVAYVRLSQFGRNSADEIKSTLKELDQQGMKGLILDLRYNPGGLLTAATEIADMFLDSGVIVSTRGRNTEEQVFKAKKFGTFRDFPVVVLVNRFSASASEILSAALQDHDRAIIVGERSWGKGSVQNVINVDGGKSALKLTTASYHRPSGKNIHRFPNSKETDEWGVKPTEGYEVKMTPEQMQKYLEYRRQRDVLRKEAGASTFDDPQLAKAVEYLKSKISPAAEAKPEDGKEKAKAETSPAGAAPQGDSASKENSAS</sequence>
<evidence type="ECO:0000313" key="9">
    <source>
        <dbReference type="Proteomes" id="UP000315349"/>
    </source>
</evidence>
<dbReference type="Gene3D" id="3.90.226.10">
    <property type="entry name" value="2-enoyl-CoA Hydratase, Chain A, domain 1"/>
    <property type="match status" value="1"/>
</dbReference>
<evidence type="ECO:0000256" key="4">
    <source>
        <dbReference type="ARBA" id="ARBA00022825"/>
    </source>
</evidence>
<gene>
    <name evidence="8" type="primary">ctpB_2</name>
    <name evidence="8" type="ORF">Spb1_32900</name>
</gene>
<keyword evidence="3 5" id="KW-0378">Hydrolase</keyword>
<dbReference type="PROSITE" id="PS50106">
    <property type="entry name" value="PDZ"/>
    <property type="match status" value="1"/>
</dbReference>
<dbReference type="InterPro" id="IPR036034">
    <property type="entry name" value="PDZ_sf"/>
</dbReference>
<dbReference type="RefSeq" id="WP_145302096.1">
    <property type="nucleotide sequence ID" value="NZ_CP036299.1"/>
</dbReference>
<dbReference type="CDD" id="cd07560">
    <property type="entry name" value="Peptidase_S41_CPP"/>
    <property type="match status" value="1"/>
</dbReference>
<dbReference type="EC" id="3.4.21.102" evidence="8"/>
<dbReference type="SUPFAM" id="SSF50156">
    <property type="entry name" value="PDZ domain-like"/>
    <property type="match status" value="1"/>
</dbReference>
<dbReference type="GO" id="GO:0006508">
    <property type="term" value="P:proteolysis"/>
    <property type="evidence" value="ECO:0007669"/>
    <property type="project" value="UniProtKB-KW"/>
</dbReference>
<evidence type="ECO:0000256" key="2">
    <source>
        <dbReference type="ARBA" id="ARBA00022670"/>
    </source>
</evidence>
<dbReference type="Pfam" id="PF17820">
    <property type="entry name" value="PDZ_6"/>
    <property type="match status" value="1"/>
</dbReference>
<name>A0A518GRY0_9PLAN</name>
<dbReference type="InterPro" id="IPR055210">
    <property type="entry name" value="CtpA/B_N"/>
</dbReference>
<dbReference type="OrthoDB" id="9812068at2"/>
<dbReference type="Gene3D" id="3.30.750.44">
    <property type="match status" value="1"/>
</dbReference>